<accession>A0A0A0M9T1</accession>
<dbReference type="OrthoDB" id="5958099at2"/>
<dbReference type="EMBL" id="AVBH01000038">
    <property type="protein sequence ID" value="KGO98964.1"/>
    <property type="molecule type" value="Genomic_DNA"/>
</dbReference>
<sequence>MNPTAERVFTRPEDIEHLRGQIRELCEGAFVRLTLRDGDVQQGTVSARPQAQVFFGPDGEEGTNATVRLVDPAMDPVGATQREFWLDQIVRIERLDPP</sequence>
<evidence type="ECO:0000313" key="2">
    <source>
        <dbReference type="Proteomes" id="UP000030003"/>
    </source>
</evidence>
<gene>
    <name evidence="1" type="ORF">N791_12705</name>
</gene>
<protein>
    <recommendedName>
        <fullName evidence="3">DUF3247 family protein</fullName>
    </recommendedName>
</protein>
<dbReference type="InterPro" id="IPR021649">
    <property type="entry name" value="DUF3247"/>
</dbReference>
<evidence type="ECO:0008006" key="3">
    <source>
        <dbReference type="Google" id="ProtNLM"/>
    </source>
</evidence>
<proteinExistence type="predicted"/>
<dbReference type="STRING" id="1385515.GCA_000423325_01648"/>
<name>A0A0A0M9T1_9GAMM</name>
<comment type="caution">
    <text evidence="1">The sequence shown here is derived from an EMBL/GenBank/DDBJ whole genome shotgun (WGS) entry which is preliminary data.</text>
</comment>
<organism evidence="1 2">
    <name type="scientific">Lysobacter defluvii IMMIB APB-9 = DSM 18482</name>
    <dbReference type="NCBI Taxonomy" id="1385515"/>
    <lineage>
        <taxon>Bacteria</taxon>
        <taxon>Pseudomonadati</taxon>
        <taxon>Pseudomonadota</taxon>
        <taxon>Gammaproteobacteria</taxon>
        <taxon>Lysobacterales</taxon>
        <taxon>Lysobacteraceae</taxon>
        <taxon>Novilysobacter</taxon>
    </lineage>
</organism>
<reference evidence="1 2" key="1">
    <citation type="submission" date="2013-08" db="EMBL/GenBank/DDBJ databases">
        <title>Genomic analysis of Lysobacter defluvii.</title>
        <authorList>
            <person name="Wang Q."/>
            <person name="Wang G."/>
        </authorList>
    </citation>
    <scope>NUCLEOTIDE SEQUENCE [LARGE SCALE GENOMIC DNA]</scope>
    <source>
        <strain evidence="1 2">IMMIB APB-9</strain>
    </source>
</reference>
<dbReference type="Gene3D" id="2.30.30.720">
    <property type="entry name" value="Protein of unknown function (DUF3247)"/>
    <property type="match status" value="1"/>
</dbReference>
<evidence type="ECO:0000313" key="1">
    <source>
        <dbReference type="EMBL" id="KGO98964.1"/>
    </source>
</evidence>
<dbReference type="Proteomes" id="UP000030003">
    <property type="component" value="Unassembled WGS sequence"/>
</dbReference>
<dbReference type="RefSeq" id="WP_052106627.1">
    <property type="nucleotide sequence ID" value="NZ_AUHT01000008.1"/>
</dbReference>
<dbReference type="Pfam" id="PF11607">
    <property type="entry name" value="DUF3247"/>
    <property type="match status" value="1"/>
</dbReference>
<dbReference type="AlphaFoldDB" id="A0A0A0M9T1"/>
<keyword evidence="2" id="KW-1185">Reference proteome</keyword>
<dbReference type="eggNOG" id="ENOG5032IBV">
    <property type="taxonomic scope" value="Bacteria"/>
</dbReference>